<comment type="caution">
    <text evidence="9">The sequence shown here is derived from an EMBL/GenBank/DDBJ whole genome shotgun (WGS) entry which is preliminary data.</text>
</comment>
<dbReference type="GO" id="GO:0005975">
    <property type="term" value="P:carbohydrate metabolic process"/>
    <property type="evidence" value="ECO:0007669"/>
    <property type="project" value="InterPro"/>
</dbReference>
<evidence type="ECO:0000256" key="7">
    <source>
        <dbReference type="RuleBase" id="RU361187"/>
    </source>
</evidence>
<dbReference type="CDD" id="cd08998">
    <property type="entry name" value="GH43_Arb43a-like"/>
    <property type="match status" value="1"/>
</dbReference>
<comment type="similarity">
    <text evidence="2 7">Belongs to the glycosyl hydrolase 43 family.</text>
</comment>
<dbReference type="GO" id="GO:0004553">
    <property type="term" value="F:hydrolase activity, hydrolyzing O-glycosyl compounds"/>
    <property type="evidence" value="ECO:0007669"/>
    <property type="project" value="InterPro"/>
</dbReference>
<reference evidence="9 10" key="1">
    <citation type="journal article" date="2019" name="Fungal Biol. Biotechnol.">
        <title>Draft genome sequence of fastidious pathogen Ceratobasidium theobromae, which causes vascular-streak dieback in Theobroma cacao.</title>
        <authorList>
            <person name="Ali S.S."/>
            <person name="Asman A."/>
            <person name="Shao J."/>
            <person name="Firmansyah A.P."/>
            <person name="Susilo A.W."/>
            <person name="Rosmana A."/>
            <person name="McMahon P."/>
            <person name="Junaid M."/>
            <person name="Guest D."/>
            <person name="Kheng T.Y."/>
            <person name="Meinhardt L.W."/>
            <person name="Bailey B.A."/>
        </authorList>
    </citation>
    <scope>NUCLEOTIDE SEQUENCE [LARGE SCALE GENOMIC DNA]</scope>
    <source>
        <strain evidence="9 10">CT2</strain>
    </source>
</reference>
<dbReference type="EMBL" id="SSOP01000125">
    <property type="protein sequence ID" value="KAB5591066.1"/>
    <property type="molecule type" value="Genomic_DNA"/>
</dbReference>
<keyword evidence="4 7" id="KW-0326">Glycosidase</keyword>
<evidence type="ECO:0000313" key="9">
    <source>
        <dbReference type="EMBL" id="KAB5591066.1"/>
    </source>
</evidence>
<dbReference type="OrthoDB" id="195678at2759"/>
<feature type="signal peptide" evidence="8">
    <location>
        <begin position="1"/>
        <end position="21"/>
    </location>
</feature>
<feature type="site" description="Important for catalytic activity, responsible for pKa modulation of the active site Glu and correct orientation of both the proton donor and substrate" evidence="6">
    <location>
        <position position="179"/>
    </location>
</feature>
<evidence type="ECO:0000256" key="8">
    <source>
        <dbReference type="SAM" id="SignalP"/>
    </source>
</evidence>
<dbReference type="Pfam" id="PF04616">
    <property type="entry name" value="Glyco_hydro_43"/>
    <property type="match status" value="1"/>
</dbReference>
<evidence type="ECO:0000256" key="3">
    <source>
        <dbReference type="ARBA" id="ARBA00022801"/>
    </source>
</evidence>
<dbReference type="AlphaFoldDB" id="A0A5N5QHY6"/>
<gene>
    <name evidence="9" type="ORF">CTheo_5478</name>
</gene>
<dbReference type="InterPro" id="IPR050727">
    <property type="entry name" value="GH43_arabinanases"/>
</dbReference>
<keyword evidence="3 7" id="KW-0378">Hydrolase</keyword>
<dbReference type="PANTHER" id="PTHR43301:SF3">
    <property type="entry name" value="ARABINAN ENDO-1,5-ALPHA-L-ARABINOSIDASE A-RELATED"/>
    <property type="match status" value="1"/>
</dbReference>
<dbReference type="Proteomes" id="UP000383932">
    <property type="component" value="Unassembled WGS sequence"/>
</dbReference>
<dbReference type="SUPFAM" id="SSF75005">
    <property type="entry name" value="Arabinanase/levansucrase/invertase"/>
    <property type="match status" value="1"/>
</dbReference>
<evidence type="ECO:0000256" key="5">
    <source>
        <dbReference type="ARBA" id="ARBA00042202"/>
    </source>
</evidence>
<evidence type="ECO:0000256" key="4">
    <source>
        <dbReference type="ARBA" id="ARBA00023295"/>
    </source>
</evidence>
<dbReference type="Gene3D" id="2.115.10.20">
    <property type="entry name" value="Glycosyl hydrolase domain, family 43"/>
    <property type="match status" value="1"/>
</dbReference>
<organism evidence="9 10">
    <name type="scientific">Ceratobasidium theobromae</name>
    <dbReference type="NCBI Taxonomy" id="1582974"/>
    <lineage>
        <taxon>Eukaryota</taxon>
        <taxon>Fungi</taxon>
        <taxon>Dikarya</taxon>
        <taxon>Basidiomycota</taxon>
        <taxon>Agaricomycotina</taxon>
        <taxon>Agaricomycetes</taxon>
        <taxon>Cantharellales</taxon>
        <taxon>Ceratobasidiaceae</taxon>
        <taxon>Ceratobasidium</taxon>
    </lineage>
</organism>
<dbReference type="InterPro" id="IPR006710">
    <property type="entry name" value="Glyco_hydro_43"/>
</dbReference>
<comment type="pathway">
    <text evidence="1">Glycan metabolism; L-arabinan degradation.</text>
</comment>
<evidence type="ECO:0000256" key="6">
    <source>
        <dbReference type="PIRSR" id="PIRSR606710-2"/>
    </source>
</evidence>
<dbReference type="InterPro" id="IPR023296">
    <property type="entry name" value="Glyco_hydro_beta-prop_sf"/>
</dbReference>
<sequence>MRSAFVTTVLSFLSYVLLVTAFPNPGYVTGDISVHDPSICRDSEGTYFLFCESGFICLLVGKVPLTDAWLFSHGPAYFSVGIPIRTSTDRTTWTLIGTVWESKQANWTEPFMGGPDKSLWAPDCTYRNGEFYLYYAASQSRKFHSAIFFAKSTTGQPKSWVHQGIVLSTEEDSSFNAIDPNLVITEKTHNKKSEWWMVFGSFRDGIKLVQLDPGTGKPINSNSNSYHSLAKRTGKFYSGITGPYKDKAGVPLLSGGGTLILGTHKDIIGPGGQHLFLDVDDWIIDYRGC</sequence>
<feature type="chain" id="PRO_5024289233" description="Endo-1,5-alpha-L-arabinanase A" evidence="8">
    <location>
        <begin position="22"/>
        <end position="289"/>
    </location>
</feature>
<evidence type="ECO:0000256" key="1">
    <source>
        <dbReference type="ARBA" id="ARBA00004834"/>
    </source>
</evidence>
<proteinExistence type="inferred from homology"/>
<keyword evidence="10" id="KW-1185">Reference proteome</keyword>
<dbReference type="PANTHER" id="PTHR43301">
    <property type="entry name" value="ARABINAN ENDO-1,5-ALPHA-L-ARABINOSIDASE"/>
    <property type="match status" value="1"/>
</dbReference>
<accession>A0A5N5QHY6</accession>
<name>A0A5N5QHY6_9AGAM</name>
<protein>
    <recommendedName>
        <fullName evidence="5">Endo-1,5-alpha-L-arabinanase A</fullName>
    </recommendedName>
</protein>
<evidence type="ECO:0000256" key="2">
    <source>
        <dbReference type="ARBA" id="ARBA00009865"/>
    </source>
</evidence>
<keyword evidence="8" id="KW-0732">Signal</keyword>
<evidence type="ECO:0000313" key="10">
    <source>
        <dbReference type="Proteomes" id="UP000383932"/>
    </source>
</evidence>